<dbReference type="Proteomes" id="UP000319576">
    <property type="component" value="Chromosome"/>
</dbReference>
<keyword evidence="2" id="KW-1185">Reference proteome</keyword>
<dbReference type="OrthoDB" id="263971at2"/>
<sequence>MSKPYDATLNALIDARPDDWAAFLAARLGLPPGPATLLDTDLSVTAQSDKAFRLAGPPPAVIHLEVESSAHAGVPARLLRYNVLLGHPRPGAAEEPVHTVVVLLRREANVADLTSVYTRAGADGVPYLEFRYTVIRLWEESMAGLLAGGPTLAPLALATAESKADLPDAVARFAERLRRPDVPGNVRDELAGYGLVLAGLVHEPDDVVPLLRRMSMTFEGTAGYEWIKRQGLAVGRAEGLAAGKAEEARRILQLVARQKFGASPVADAALGGITDTERLERMALRVLAAADWSDLLATP</sequence>
<dbReference type="AlphaFoldDB" id="A0A517Y2E9"/>
<dbReference type="PANTHER" id="PTHR34613:SF1">
    <property type="entry name" value="SLL6017 PROTEIN"/>
    <property type="match status" value="1"/>
</dbReference>
<name>A0A517Y2E9_9BACT</name>
<organism evidence="1 2">
    <name type="scientific">Urbifossiella limnaea</name>
    <dbReference type="NCBI Taxonomy" id="2528023"/>
    <lineage>
        <taxon>Bacteria</taxon>
        <taxon>Pseudomonadati</taxon>
        <taxon>Planctomycetota</taxon>
        <taxon>Planctomycetia</taxon>
        <taxon>Gemmatales</taxon>
        <taxon>Gemmataceae</taxon>
        <taxon>Urbifossiella</taxon>
    </lineage>
</organism>
<dbReference type="PANTHER" id="PTHR34613">
    <property type="entry name" value="SLL0800 PROTEIN"/>
    <property type="match status" value="1"/>
</dbReference>
<dbReference type="RefSeq" id="WP_145244165.1">
    <property type="nucleotide sequence ID" value="NZ_CP036273.1"/>
</dbReference>
<gene>
    <name evidence="1" type="ORF">ETAA1_59770</name>
</gene>
<proteinExistence type="predicted"/>
<reference evidence="1 2" key="1">
    <citation type="submission" date="2019-02" db="EMBL/GenBank/DDBJ databases">
        <title>Deep-cultivation of Planctomycetes and their phenomic and genomic characterization uncovers novel biology.</title>
        <authorList>
            <person name="Wiegand S."/>
            <person name="Jogler M."/>
            <person name="Boedeker C."/>
            <person name="Pinto D."/>
            <person name="Vollmers J."/>
            <person name="Rivas-Marin E."/>
            <person name="Kohn T."/>
            <person name="Peeters S.H."/>
            <person name="Heuer A."/>
            <person name="Rast P."/>
            <person name="Oberbeckmann S."/>
            <person name="Bunk B."/>
            <person name="Jeske O."/>
            <person name="Meyerdierks A."/>
            <person name="Storesund J.E."/>
            <person name="Kallscheuer N."/>
            <person name="Luecker S."/>
            <person name="Lage O.M."/>
            <person name="Pohl T."/>
            <person name="Merkel B.J."/>
            <person name="Hornburger P."/>
            <person name="Mueller R.-W."/>
            <person name="Bruemmer F."/>
            <person name="Labrenz M."/>
            <person name="Spormann A.M."/>
            <person name="Op den Camp H."/>
            <person name="Overmann J."/>
            <person name="Amann R."/>
            <person name="Jetten M.S.M."/>
            <person name="Mascher T."/>
            <person name="Medema M.H."/>
            <person name="Devos D.P."/>
            <person name="Kaster A.-K."/>
            <person name="Ovreas L."/>
            <person name="Rohde M."/>
            <person name="Galperin M.Y."/>
            <person name="Jogler C."/>
        </authorList>
    </citation>
    <scope>NUCLEOTIDE SEQUENCE [LARGE SCALE GENOMIC DNA]</scope>
    <source>
        <strain evidence="1 2">ETA_A1</strain>
    </source>
</reference>
<dbReference type="EMBL" id="CP036273">
    <property type="protein sequence ID" value="QDU23966.1"/>
    <property type="molecule type" value="Genomic_DNA"/>
</dbReference>
<protein>
    <recommendedName>
        <fullName evidence="3">DUF4351 domain-containing protein</fullName>
    </recommendedName>
</protein>
<evidence type="ECO:0008006" key="3">
    <source>
        <dbReference type="Google" id="ProtNLM"/>
    </source>
</evidence>
<evidence type="ECO:0000313" key="1">
    <source>
        <dbReference type="EMBL" id="QDU23966.1"/>
    </source>
</evidence>
<accession>A0A517Y2E9</accession>
<evidence type="ECO:0000313" key="2">
    <source>
        <dbReference type="Proteomes" id="UP000319576"/>
    </source>
</evidence>
<dbReference type="KEGG" id="uli:ETAA1_59770"/>